<organism evidence="11 12">
    <name type="scientific">Natronomonas salsuginis</name>
    <dbReference type="NCBI Taxonomy" id="2217661"/>
    <lineage>
        <taxon>Archaea</taxon>
        <taxon>Methanobacteriati</taxon>
        <taxon>Methanobacteriota</taxon>
        <taxon>Stenosarchaea group</taxon>
        <taxon>Halobacteria</taxon>
        <taxon>Halobacteriales</taxon>
        <taxon>Natronomonadaceae</taxon>
        <taxon>Natronomonas</taxon>
    </lineage>
</organism>
<dbReference type="InterPro" id="IPR031327">
    <property type="entry name" value="MCM"/>
</dbReference>
<dbReference type="PRINTS" id="PR01657">
    <property type="entry name" value="MCMFAMILY"/>
</dbReference>
<dbReference type="GO" id="GO:0016787">
    <property type="term" value="F:hydrolase activity"/>
    <property type="evidence" value="ECO:0007669"/>
    <property type="project" value="UniProtKB-KW"/>
</dbReference>
<dbReference type="RefSeq" id="WP_137275268.1">
    <property type="nucleotide sequence ID" value="NZ_QKNX01000001.1"/>
</dbReference>
<accession>A0A4U5JIR4</accession>
<dbReference type="Gene3D" id="3.30.1640.10">
    <property type="entry name" value="mini-chromosome maintenance (MCM) complex, chain A, domain 1"/>
    <property type="match status" value="1"/>
</dbReference>
<dbReference type="InterPro" id="IPR033762">
    <property type="entry name" value="MCM_OB"/>
</dbReference>
<dbReference type="Gene3D" id="2.20.28.10">
    <property type="match status" value="1"/>
</dbReference>
<keyword evidence="7 9" id="KW-0067">ATP-binding</keyword>
<evidence type="ECO:0000256" key="8">
    <source>
        <dbReference type="ARBA" id="ARBA00023125"/>
    </source>
</evidence>
<keyword evidence="4 9" id="KW-0547">Nucleotide-binding</keyword>
<comment type="caution">
    <text evidence="11">The sequence shown here is derived from an EMBL/GenBank/DDBJ whole genome shotgun (WGS) entry which is preliminary data.</text>
</comment>
<keyword evidence="8 9" id="KW-0238">DNA-binding</keyword>
<evidence type="ECO:0000256" key="1">
    <source>
        <dbReference type="ARBA" id="ARBA00008010"/>
    </source>
</evidence>
<evidence type="ECO:0000256" key="2">
    <source>
        <dbReference type="ARBA" id="ARBA00012551"/>
    </source>
</evidence>
<dbReference type="AlphaFoldDB" id="A0A4U5JIR4"/>
<proteinExistence type="inferred from homology"/>
<dbReference type="GO" id="GO:0003697">
    <property type="term" value="F:single-stranded DNA binding"/>
    <property type="evidence" value="ECO:0007669"/>
    <property type="project" value="TreeGrafter"/>
</dbReference>
<dbReference type="Pfam" id="PF17855">
    <property type="entry name" value="MCM_lid"/>
    <property type="match status" value="1"/>
</dbReference>
<dbReference type="PANTHER" id="PTHR11630">
    <property type="entry name" value="DNA REPLICATION LICENSING FACTOR MCM FAMILY MEMBER"/>
    <property type="match status" value="1"/>
</dbReference>
<dbReference type="Gene3D" id="2.40.50.140">
    <property type="entry name" value="Nucleic acid-binding proteins"/>
    <property type="match status" value="1"/>
</dbReference>
<evidence type="ECO:0000256" key="9">
    <source>
        <dbReference type="RuleBase" id="RU004070"/>
    </source>
</evidence>
<dbReference type="GO" id="GO:0005524">
    <property type="term" value="F:ATP binding"/>
    <property type="evidence" value="ECO:0007669"/>
    <property type="project" value="UniProtKB-KW"/>
</dbReference>
<evidence type="ECO:0000256" key="5">
    <source>
        <dbReference type="ARBA" id="ARBA00022801"/>
    </source>
</evidence>
<dbReference type="FunFam" id="2.20.28.10:FF:000003">
    <property type="entry name" value="DNA helicase"/>
    <property type="match status" value="1"/>
</dbReference>
<dbReference type="InterPro" id="IPR041562">
    <property type="entry name" value="MCM_lid"/>
</dbReference>
<dbReference type="InterPro" id="IPR012340">
    <property type="entry name" value="NA-bd_OB-fold"/>
</dbReference>
<dbReference type="GO" id="GO:0042555">
    <property type="term" value="C:MCM complex"/>
    <property type="evidence" value="ECO:0007669"/>
    <property type="project" value="TreeGrafter"/>
</dbReference>
<dbReference type="InterPro" id="IPR001208">
    <property type="entry name" value="MCM_dom"/>
</dbReference>
<evidence type="ECO:0000256" key="4">
    <source>
        <dbReference type="ARBA" id="ARBA00022741"/>
    </source>
</evidence>
<keyword evidence="3" id="KW-0235">DNA replication</keyword>
<evidence type="ECO:0000313" key="12">
    <source>
        <dbReference type="Proteomes" id="UP000308037"/>
    </source>
</evidence>
<reference evidence="11 12" key="1">
    <citation type="submission" date="2019-04" db="EMBL/GenBank/DDBJ databases">
        <title>Natronomonas sp. F20-122 a newhaloarchaeon isolated from a saline saltern of Isla Bacuta, Huelva, Spain.</title>
        <authorList>
            <person name="Duran-Viseras A."/>
            <person name="Sanchez-Porro C."/>
            <person name="Ventosa A."/>
        </authorList>
    </citation>
    <scope>NUCLEOTIDE SEQUENCE [LARGE SCALE GENOMIC DNA]</scope>
    <source>
        <strain evidence="11 12">F20-122</strain>
    </source>
</reference>
<evidence type="ECO:0000256" key="7">
    <source>
        <dbReference type="ARBA" id="ARBA00022840"/>
    </source>
</evidence>
<keyword evidence="5" id="KW-0378">Hydrolase</keyword>
<dbReference type="Gene3D" id="3.40.50.300">
    <property type="entry name" value="P-loop containing nucleotide triphosphate hydrolases"/>
    <property type="match status" value="1"/>
</dbReference>
<dbReference type="SMART" id="SM00350">
    <property type="entry name" value="MCM"/>
    <property type="match status" value="1"/>
</dbReference>
<evidence type="ECO:0000256" key="3">
    <source>
        <dbReference type="ARBA" id="ARBA00022705"/>
    </source>
</evidence>
<gene>
    <name evidence="11" type="ORF">DM868_02490</name>
</gene>
<dbReference type="GO" id="GO:0017116">
    <property type="term" value="F:single-stranded DNA helicase activity"/>
    <property type="evidence" value="ECO:0007669"/>
    <property type="project" value="TreeGrafter"/>
</dbReference>
<dbReference type="GO" id="GO:0006260">
    <property type="term" value="P:DNA replication"/>
    <property type="evidence" value="ECO:0007669"/>
    <property type="project" value="UniProtKB-KW"/>
</dbReference>
<dbReference type="EC" id="3.6.4.12" evidence="2"/>
<keyword evidence="6" id="KW-0347">Helicase</keyword>
<dbReference type="InterPro" id="IPR027417">
    <property type="entry name" value="P-loop_NTPase"/>
</dbReference>
<dbReference type="Pfam" id="PF17207">
    <property type="entry name" value="MCM_OB"/>
    <property type="match status" value="1"/>
</dbReference>
<dbReference type="Proteomes" id="UP000308037">
    <property type="component" value="Unassembled WGS sequence"/>
</dbReference>
<dbReference type="SUPFAM" id="SSF50249">
    <property type="entry name" value="Nucleic acid-binding proteins"/>
    <property type="match status" value="1"/>
</dbReference>
<comment type="similarity">
    <text evidence="1 9">Belongs to the MCM family.</text>
</comment>
<protein>
    <recommendedName>
        <fullName evidence="2">DNA helicase</fullName>
        <ecNumber evidence="2">3.6.4.12</ecNumber>
    </recommendedName>
</protein>
<keyword evidence="12" id="KW-1185">Reference proteome</keyword>
<name>A0A4U5JIR4_9EURY</name>
<dbReference type="OrthoDB" id="6747at2157"/>
<dbReference type="SUPFAM" id="SSF52540">
    <property type="entry name" value="P-loop containing nucleoside triphosphate hydrolases"/>
    <property type="match status" value="1"/>
</dbReference>
<dbReference type="InterPro" id="IPR036388">
    <property type="entry name" value="WH-like_DNA-bd_sf"/>
</dbReference>
<evidence type="ECO:0000256" key="6">
    <source>
        <dbReference type="ARBA" id="ARBA00022806"/>
    </source>
</evidence>
<dbReference type="PANTHER" id="PTHR11630:SF66">
    <property type="entry name" value="DNA REPLICATION LICENSING FACTOR MCM4"/>
    <property type="match status" value="1"/>
</dbReference>
<evidence type="ECO:0000313" key="11">
    <source>
        <dbReference type="EMBL" id="TKR27968.1"/>
    </source>
</evidence>
<dbReference type="Gene3D" id="1.10.10.10">
    <property type="entry name" value="Winged helix-like DNA-binding domain superfamily/Winged helix DNA-binding domain"/>
    <property type="match status" value="1"/>
</dbReference>
<dbReference type="EMBL" id="QKNX01000001">
    <property type="protein sequence ID" value="TKR27968.1"/>
    <property type="molecule type" value="Genomic_DNA"/>
</dbReference>
<feature type="domain" description="MCM C-terminal AAA(+) ATPase" evidence="10">
    <location>
        <begin position="294"/>
        <end position="484"/>
    </location>
</feature>
<dbReference type="Pfam" id="PF00493">
    <property type="entry name" value="MCM"/>
    <property type="match status" value="1"/>
</dbReference>
<evidence type="ECO:0000259" key="10">
    <source>
        <dbReference type="PROSITE" id="PS50051"/>
    </source>
</evidence>
<dbReference type="PROSITE" id="PS50051">
    <property type="entry name" value="MCM_2"/>
    <property type="match status" value="1"/>
</dbReference>
<sequence length="687" mass="75274">MPDNPIDRTVSAQIADFLEETHQVEIDALIEQWADGYRSLVIDCGQVARFNQDLADDIVQFPNWMRDHFVDALQMLDATDPIDGDEISSGVTIRFRNVPNQREVGCYRPEDTGTAMTVVGQLAQITAVKPVLLKGSFVCQRCGTTTQISQPKQNDRLTEPHECRGCERQGPFKVDYESSEFRDRQLVQIKTPPEDATDGESQITAIVKGRLAGEYTGDVGSRVAVTGVLTLDGSNPESTEYPYLLDAEDIELRDGTGDKDVSDEELAVLTESDTPIGDLKASLLPGIQTTDKLELIKEALVLQLVGSPRADHEDGTRIRGDWHMLLLGDPGTAKSETVDEAHQLAPRSEIVGERVTAPGMTVSATDDGFGGSQWSIKAGVLVRANDGLCAIDEIDKISDDAIKALHNPMERQRVDASLADQSVSLPAYTAILAAGNPKYGRFDKYEPIPDQIDFKGTLLSRFDLIFLLQDEVDAEHDAAVGEAIAKSFLGSLEIEATGETDRDRAERNISSRIIRGYISRARELVPTVEDERVWKKGVAAYTNLRQQGDDDGNPNAVPVTARKQEGIFRLAGSSARARLSETIEVEDVERAVKLIRQSLEDVGIDPETGEFDADVIETGTSMSQKERMKSVKQVVKELNDGSAGNGPTVEEIAAELDVPVEKANKALEKLAHQGEVFTPQTDHYRTT</sequence>